<keyword evidence="3" id="KW-0813">Transport</keyword>
<evidence type="ECO:0000313" key="10">
    <source>
        <dbReference type="EMBL" id="SUJ07469.1"/>
    </source>
</evidence>
<evidence type="ECO:0000313" key="11">
    <source>
        <dbReference type="Proteomes" id="UP000254893"/>
    </source>
</evidence>
<gene>
    <name evidence="10" type="primary">brnQ</name>
    <name evidence="10" type="ORF">NCTC11388_01771</name>
</gene>
<keyword evidence="7 9" id="KW-1133">Transmembrane helix</keyword>
<name>A0A380BWM4_SPHSI</name>
<dbReference type="Proteomes" id="UP000254893">
    <property type="component" value="Unassembled WGS sequence"/>
</dbReference>
<feature type="transmembrane region" description="Helical" evidence="9">
    <location>
        <begin position="145"/>
        <end position="167"/>
    </location>
</feature>
<dbReference type="RefSeq" id="WP_115169845.1">
    <property type="nucleotide sequence ID" value="NZ_UGYW01000002.1"/>
</dbReference>
<evidence type="ECO:0000256" key="4">
    <source>
        <dbReference type="ARBA" id="ARBA00022475"/>
    </source>
</evidence>
<dbReference type="GO" id="GO:0015188">
    <property type="term" value="F:L-isoleucine transmembrane transporter activity"/>
    <property type="evidence" value="ECO:0007669"/>
    <property type="project" value="TreeGrafter"/>
</dbReference>
<evidence type="ECO:0000256" key="3">
    <source>
        <dbReference type="ARBA" id="ARBA00022448"/>
    </source>
</evidence>
<feature type="transmembrane region" description="Helical" evidence="9">
    <location>
        <begin position="7"/>
        <end position="26"/>
    </location>
</feature>
<sequence>MRKISDITTLGFALFAMFFGAGNLLLPPLIGLGAGQYWGLAISGFGLTGILLPFLGVLSVVNSGETFEDLAGRVHRTVALVLGAVIMLGIGPLIAIPRTAATTYEVGLLPTFPSLSPIWGSVLFFVITFVLSIRPSKVVDVIGNFLTPVLLVLLLTLITIGILYPISDPGTGTGTPVAAFTSGFTEGYQTLDVLASVIFAGIIITAARMKGYTSLKEKNQIVISAGLMAAIFLLLIYGGLVILGATSGYSTGNDIKRAELLLFISNKILGGYGTIAISLSIALACLTTAIALTCAVGTFFSTLFKNKISYEVIVTICCLLSGILSITGVEYIIEVAYPFLAFIYPIVITLVLYVIIFGKKIISKLPYIGAVAGTTLVSTVYLLAGLGIHLAGAERLVHAIPLAEYELWWVLPSIIFFLLFWLIDRFKTKTIKDTV</sequence>
<protein>
    <submittedName>
        <fullName evidence="10">LIV-II</fullName>
    </submittedName>
</protein>
<evidence type="ECO:0000256" key="6">
    <source>
        <dbReference type="ARBA" id="ARBA00022970"/>
    </source>
</evidence>
<feature type="transmembrane region" description="Helical" evidence="9">
    <location>
        <begin position="38"/>
        <end position="58"/>
    </location>
</feature>
<dbReference type="InterPro" id="IPR004685">
    <property type="entry name" value="Brnchd-chn_aa_trnsp_Livcs"/>
</dbReference>
<dbReference type="PANTHER" id="PTHR30588">
    <property type="entry name" value="BRANCHED-CHAIN AMINO ACID TRANSPORT SYSTEM 2 CARRIER PROTEIN"/>
    <property type="match status" value="1"/>
</dbReference>
<feature type="transmembrane region" description="Helical" evidence="9">
    <location>
        <begin position="116"/>
        <end position="133"/>
    </location>
</feature>
<comment type="similarity">
    <text evidence="2">Belongs to the branched chain amino acid transporter family.</text>
</comment>
<accession>A0A380BWM4</accession>
<dbReference type="AlphaFoldDB" id="A0A380BWM4"/>
<organism evidence="10 11">
    <name type="scientific">Sphingobacterium spiritivorum</name>
    <name type="common">Flavobacterium spiritivorum</name>
    <dbReference type="NCBI Taxonomy" id="258"/>
    <lineage>
        <taxon>Bacteria</taxon>
        <taxon>Pseudomonadati</taxon>
        <taxon>Bacteroidota</taxon>
        <taxon>Sphingobacteriia</taxon>
        <taxon>Sphingobacteriales</taxon>
        <taxon>Sphingobacteriaceae</taxon>
        <taxon>Sphingobacterium</taxon>
    </lineage>
</organism>
<dbReference type="NCBIfam" id="TIGR00796">
    <property type="entry name" value="livcs"/>
    <property type="match status" value="1"/>
</dbReference>
<dbReference type="EMBL" id="UGYW01000002">
    <property type="protein sequence ID" value="SUJ07469.1"/>
    <property type="molecule type" value="Genomic_DNA"/>
</dbReference>
<evidence type="ECO:0000256" key="8">
    <source>
        <dbReference type="ARBA" id="ARBA00023136"/>
    </source>
</evidence>
<feature type="transmembrane region" description="Helical" evidence="9">
    <location>
        <begin position="339"/>
        <end position="358"/>
    </location>
</feature>
<evidence type="ECO:0000256" key="2">
    <source>
        <dbReference type="ARBA" id="ARBA00008540"/>
    </source>
</evidence>
<feature type="transmembrane region" description="Helical" evidence="9">
    <location>
        <begin position="187"/>
        <end position="209"/>
    </location>
</feature>
<keyword evidence="4" id="KW-1003">Cell membrane</keyword>
<keyword evidence="8 9" id="KW-0472">Membrane</keyword>
<comment type="subcellular location">
    <subcellularLocation>
        <location evidence="1">Cell membrane</location>
        <topology evidence="1">Multi-pass membrane protein</topology>
    </subcellularLocation>
</comment>
<feature type="transmembrane region" description="Helical" evidence="9">
    <location>
        <begin position="312"/>
        <end position="333"/>
    </location>
</feature>
<feature type="transmembrane region" description="Helical" evidence="9">
    <location>
        <begin position="365"/>
        <end position="387"/>
    </location>
</feature>
<proteinExistence type="inferred from homology"/>
<dbReference type="GO" id="GO:0015818">
    <property type="term" value="P:isoleucine transport"/>
    <property type="evidence" value="ECO:0007669"/>
    <property type="project" value="TreeGrafter"/>
</dbReference>
<evidence type="ECO:0000256" key="9">
    <source>
        <dbReference type="SAM" id="Phobius"/>
    </source>
</evidence>
<evidence type="ECO:0000256" key="7">
    <source>
        <dbReference type="ARBA" id="ARBA00022989"/>
    </source>
</evidence>
<dbReference type="GO" id="GO:0015820">
    <property type="term" value="P:L-leucine transport"/>
    <property type="evidence" value="ECO:0007669"/>
    <property type="project" value="TreeGrafter"/>
</dbReference>
<feature type="transmembrane region" description="Helical" evidence="9">
    <location>
        <begin position="221"/>
        <end position="249"/>
    </location>
</feature>
<dbReference type="Pfam" id="PF05525">
    <property type="entry name" value="Branch_AA_trans"/>
    <property type="match status" value="1"/>
</dbReference>
<dbReference type="GO" id="GO:0015190">
    <property type="term" value="F:L-leucine transmembrane transporter activity"/>
    <property type="evidence" value="ECO:0007669"/>
    <property type="project" value="TreeGrafter"/>
</dbReference>
<feature type="transmembrane region" description="Helical" evidence="9">
    <location>
        <begin position="78"/>
        <end position="96"/>
    </location>
</feature>
<evidence type="ECO:0000256" key="5">
    <source>
        <dbReference type="ARBA" id="ARBA00022692"/>
    </source>
</evidence>
<dbReference type="PANTHER" id="PTHR30588:SF0">
    <property type="entry name" value="BRANCHED-CHAIN AMINO ACID PERMEASE BRNQ"/>
    <property type="match status" value="1"/>
</dbReference>
<keyword evidence="6" id="KW-0029">Amino-acid transport</keyword>
<keyword evidence="5 9" id="KW-0812">Transmembrane</keyword>
<evidence type="ECO:0000256" key="1">
    <source>
        <dbReference type="ARBA" id="ARBA00004651"/>
    </source>
</evidence>
<feature type="transmembrane region" description="Helical" evidence="9">
    <location>
        <begin position="407"/>
        <end position="423"/>
    </location>
</feature>
<reference evidence="10 11" key="1">
    <citation type="submission" date="2018-06" db="EMBL/GenBank/DDBJ databases">
        <authorList>
            <consortium name="Pathogen Informatics"/>
            <person name="Doyle S."/>
        </authorList>
    </citation>
    <scope>NUCLEOTIDE SEQUENCE [LARGE SCALE GENOMIC DNA]</scope>
    <source>
        <strain evidence="10 11">NCTC11388</strain>
    </source>
</reference>
<dbReference type="GO" id="GO:0005304">
    <property type="term" value="F:L-valine transmembrane transporter activity"/>
    <property type="evidence" value="ECO:0007669"/>
    <property type="project" value="TreeGrafter"/>
</dbReference>
<dbReference type="GO" id="GO:0005886">
    <property type="term" value="C:plasma membrane"/>
    <property type="evidence" value="ECO:0007669"/>
    <property type="project" value="UniProtKB-SubCell"/>
</dbReference>
<feature type="transmembrane region" description="Helical" evidence="9">
    <location>
        <begin position="269"/>
        <end position="300"/>
    </location>
</feature>